<reference evidence="1 2" key="1">
    <citation type="submission" date="2017-02" db="EMBL/GenBank/DDBJ databases">
        <title>Genomes of Trichoderma spp. with biocontrol activity.</title>
        <authorList>
            <person name="Gardiner D."/>
            <person name="Kazan K."/>
            <person name="Vos C."/>
            <person name="Harvey P."/>
        </authorList>
    </citation>
    <scope>NUCLEOTIDE SEQUENCE [LARGE SCALE GENOMIC DNA]</scope>
    <source>
        <strain evidence="1 2">A5MH</strain>
    </source>
</reference>
<accession>A0A2K0SX06</accession>
<sequence>MSEAAAPTMTPSAVASVHRLVLGHVLDAKRQHFAPTATSTMVIA</sequence>
<protein>
    <submittedName>
        <fullName evidence="1">Uncharacterized protein</fullName>
    </submittedName>
</protein>
<evidence type="ECO:0000313" key="2">
    <source>
        <dbReference type="Proteomes" id="UP000236546"/>
    </source>
</evidence>
<comment type="caution">
    <text evidence="1">The sequence shown here is derived from an EMBL/GenBank/DDBJ whole genome shotgun (WGS) entry which is preliminary data.</text>
</comment>
<proteinExistence type="predicted"/>
<name>A0A2K0SX06_9HYPO</name>
<dbReference type="Proteomes" id="UP000236546">
    <property type="component" value="Unassembled WGS sequence"/>
</dbReference>
<dbReference type="AlphaFoldDB" id="A0A2K0SX06"/>
<organism evidence="1 2">
    <name type="scientific">Trichoderma gamsii</name>
    <dbReference type="NCBI Taxonomy" id="398673"/>
    <lineage>
        <taxon>Eukaryota</taxon>
        <taxon>Fungi</taxon>
        <taxon>Dikarya</taxon>
        <taxon>Ascomycota</taxon>
        <taxon>Pezizomycotina</taxon>
        <taxon>Sordariomycetes</taxon>
        <taxon>Hypocreomycetidae</taxon>
        <taxon>Hypocreales</taxon>
        <taxon>Hypocreaceae</taxon>
        <taxon>Trichoderma</taxon>
    </lineage>
</organism>
<gene>
    <name evidence="1" type="ORF">TGAMA5MH_10288</name>
</gene>
<evidence type="ECO:0000313" key="1">
    <source>
        <dbReference type="EMBL" id="PNP37803.1"/>
    </source>
</evidence>
<dbReference type="EMBL" id="MTYH01000127">
    <property type="protein sequence ID" value="PNP37803.1"/>
    <property type="molecule type" value="Genomic_DNA"/>
</dbReference>